<evidence type="ECO:0000256" key="2">
    <source>
        <dbReference type="ARBA" id="ARBA00037999"/>
    </source>
</evidence>
<dbReference type="GO" id="GO:0008483">
    <property type="term" value="F:transaminase activity"/>
    <property type="evidence" value="ECO:0007669"/>
    <property type="project" value="UniProtKB-KW"/>
</dbReference>
<reference evidence="6 7" key="1">
    <citation type="submission" date="2014-07" db="EMBL/GenBank/DDBJ databases">
        <title>Genome of Chryseobacterium piperi CTM.</title>
        <authorList>
            <person name="Pipes S.E."/>
            <person name="Stropko S.J."/>
            <person name="Newman J.D."/>
        </authorList>
    </citation>
    <scope>NUCLEOTIDE SEQUENCE [LARGE SCALE GENOMIC DNA]</scope>
    <source>
        <strain evidence="6 7">CTM</strain>
    </source>
</reference>
<dbReference type="Pfam" id="PF01041">
    <property type="entry name" value="DegT_DnrJ_EryC1"/>
    <property type="match status" value="1"/>
</dbReference>
<dbReference type="PIRSF" id="PIRSF000390">
    <property type="entry name" value="PLP_StrS"/>
    <property type="match status" value="1"/>
</dbReference>
<organism evidence="6 7">
    <name type="scientific">Chryseobacterium piperi</name>
    <dbReference type="NCBI Taxonomy" id="558152"/>
    <lineage>
        <taxon>Bacteria</taxon>
        <taxon>Pseudomonadati</taxon>
        <taxon>Bacteroidota</taxon>
        <taxon>Flavobacteriia</taxon>
        <taxon>Flavobacteriales</taxon>
        <taxon>Weeksellaceae</taxon>
        <taxon>Chryseobacterium group</taxon>
        <taxon>Chryseobacterium</taxon>
    </lineage>
</organism>
<dbReference type="GO" id="GO:0030170">
    <property type="term" value="F:pyridoxal phosphate binding"/>
    <property type="evidence" value="ECO:0007669"/>
    <property type="project" value="TreeGrafter"/>
</dbReference>
<evidence type="ECO:0000313" key="6">
    <source>
        <dbReference type="EMBL" id="KFF29868.1"/>
    </source>
</evidence>
<accession>A0A086BLQ4</accession>
<dbReference type="CDD" id="cd00616">
    <property type="entry name" value="AHBA_syn"/>
    <property type="match status" value="1"/>
</dbReference>
<dbReference type="Gene3D" id="3.40.640.10">
    <property type="entry name" value="Type I PLP-dependent aspartate aminotransferase-like (Major domain)"/>
    <property type="match status" value="1"/>
</dbReference>
<dbReference type="PANTHER" id="PTHR30244">
    <property type="entry name" value="TRANSAMINASE"/>
    <property type="match status" value="1"/>
</dbReference>
<dbReference type="InterPro" id="IPR015421">
    <property type="entry name" value="PyrdxlP-dep_Trfase_major"/>
</dbReference>
<keyword evidence="1 4" id="KW-0663">Pyridoxal phosphate</keyword>
<gene>
    <name evidence="6" type="ORF">IQ37_01455</name>
</gene>
<dbReference type="OrthoDB" id="9804264at2"/>
<dbReference type="GO" id="GO:0000271">
    <property type="term" value="P:polysaccharide biosynthetic process"/>
    <property type="evidence" value="ECO:0007669"/>
    <property type="project" value="TreeGrafter"/>
</dbReference>
<keyword evidence="7" id="KW-1185">Reference proteome</keyword>
<evidence type="ECO:0000256" key="5">
    <source>
        <dbReference type="RuleBase" id="RU004508"/>
    </source>
</evidence>
<sequence length="368" mass="41668">MEIKFLELQKINMLHQDEIQSSLLKTFQSGWYLQGEETKLFEKNLANYIGVKHIIGVANGLDALRLIIRGYIELGIFQEGDEIIVPANTYIASVLAITDNNLIPIFAEPDINNQNININELESLITSRTKGIMTVHLYGKVAYNEQLSELIKKHNLKLIEDNAQAIGAVYNNIKTGNLGDAAGFSFYPGKNLGALGDGGAVSTNDDELAAAIRAVANYGSNEKYVNLYKGLNSRLDEIQAGVLNIKLKYIDQENSNRRKIAERYTREINNPKIILPQVHKNDTEHVWHLYVIRSTKRDRLQKYLLEKGIQTLIHYPIPPHLQKCYPEYNHLKFPVTELLSNEVLSLPISPVLEEKSVDYIIHAINSFE</sequence>
<dbReference type="Gene3D" id="3.90.1150.10">
    <property type="entry name" value="Aspartate Aminotransferase, domain 1"/>
    <property type="match status" value="1"/>
</dbReference>
<protein>
    <submittedName>
        <fullName evidence="6">Aminotransferase</fullName>
    </submittedName>
</protein>
<dbReference type="STRING" id="558152.IQ37_01455"/>
<dbReference type="RefSeq" id="WP_034681026.1">
    <property type="nucleotide sequence ID" value="NZ_CP023049.2"/>
</dbReference>
<dbReference type="AlphaFoldDB" id="A0A086BLQ4"/>
<dbReference type="InterPro" id="IPR015422">
    <property type="entry name" value="PyrdxlP-dep_Trfase_small"/>
</dbReference>
<feature type="active site" description="Proton acceptor" evidence="3">
    <location>
        <position position="190"/>
    </location>
</feature>
<evidence type="ECO:0000313" key="7">
    <source>
        <dbReference type="Proteomes" id="UP000028709"/>
    </source>
</evidence>
<feature type="modified residue" description="N6-(pyridoxal phosphate)lysine" evidence="4">
    <location>
        <position position="190"/>
    </location>
</feature>
<dbReference type="KEGG" id="cpip:CJF12_16485"/>
<dbReference type="InterPro" id="IPR000653">
    <property type="entry name" value="DegT/StrS_aminotransferase"/>
</dbReference>
<keyword evidence="6" id="KW-0808">Transferase</keyword>
<dbReference type="eggNOG" id="COG0399">
    <property type="taxonomic scope" value="Bacteria"/>
</dbReference>
<comment type="caution">
    <text evidence="6">The sequence shown here is derived from an EMBL/GenBank/DDBJ whole genome shotgun (WGS) entry which is preliminary data.</text>
</comment>
<dbReference type="EMBL" id="JPRJ01000002">
    <property type="protein sequence ID" value="KFF29868.1"/>
    <property type="molecule type" value="Genomic_DNA"/>
</dbReference>
<dbReference type="Proteomes" id="UP000028709">
    <property type="component" value="Unassembled WGS sequence"/>
</dbReference>
<dbReference type="SUPFAM" id="SSF53383">
    <property type="entry name" value="PLP-dependent transferases"/>
    <property type="match status" value="1"/>
</dbReference>
<dbReference type="PANTHER" id="PTHR30244:SF36">
    <property type="entry name" value="3-OXO-GLUCOSE-6-PHOSPHATE:GLUTAMATE AMINOTRANSFERASE"/>
    <property type="match status" value="1"/>
</dbReference>
<dbReference type="InterPro" id="IPR015424">
    <property type="entry name" value="PyrdxlP-dep_Trfase"/>
</dbReference>
<evidence type="ECO:0000256" key="1">
    <source>
        <dbReference type="ARBA" id="ARBA00022898"/>
    </source>
</evidence>
<comment type="similarity">
    <text evidence="2 5">Belongs to the DegT/DnrJ/EryC1 family.</text>
</comment>
<keyword evidence="6" id="KW-0032">Aminotransferase</keyword>
<name>A0A086BLQ4_9FLAO</name>
<evidence type="ECO:0000256" key="3">
    <source>
        <dbReference type="PIRSR" id="PIRSR000390-1"/>
    </source>
</evidence>
<proteinExistence type="inferred from homology"/>
<evidence type="ECO:0000256" key="4">
    <source>
        <dbReference type="PIRSR" id="PIRSR000390-2"/>
    </source>
</evidence>